<comment type="caution">
    <text evidence="2">The sequence shown here is derived from an EMBL/GenBank/DDBJ whole genome shotgun (WGS) entry which is preliminary data.</text>
</comment>
<evidence type="ECO:0000313" key="2">
    <source>
        <dbReference type="EMBL" id="EGF10467.1"/>
    </source>
</evidence>
<reference evidence="2 3" key="1">
    <citation type="submission" date="2011-02" db="EMBL/GenBank/DDBJ databases">
        <authorList>
            <person name="Muzny D."/>
            <person name="Qin X."/>
            <person name="Deng J."/>
            <person name="Jiang H."/>
            <person name="Liu Y."/>
            <person name="Qu J."/>
            <person name="Song X.-Z."/>
            <person name="Zhang L."/>
            <person name="Thornton R."/>
            <person name="Coyle M."/>
            <person name="Francisco L."/>
            <person name="Jackson L."/>
            <person name="Javaid M."/>
            <person name="Korchina V."/>
            <person name="Kovar C."/>
            <person name="Mata R."/>
            <person name="Mathew T."/>
            <person name="Ngo R."/>
            <person name="Nguyen L."/>
            <person name="Nguyen N."/>
            <person name="Okwuonu G."/>
            <person name="Ongeri F."/>
            <person name="Pham C."/>
            <person name="Simmons D."/>
            <person name="Wilczek-Boney K."/>
            <person name="Hale W."/>
            <person name="Jakkamsetti A."/>
            <person name="Pham P."/>
            <person name="Ruth R."/>
            <person name="San Lucas F."/>
            <person name="Warren J."/>
            <person name="Zhang J."/>
            <person name="Zhao Z."/>
            <person name="Zhou C."/>
            <person name="Zhu D."/>
            <person name="Lee S."/>
            <person name="Bess C."/>
            <person name="Blankenburg K."/>
            <person name="Forbes L."/>
            <person name="Fu Q."/>
            <person name="Gubbala S."/>
            <person name="Hirani K."/>
            <person name="Jayaseelan J.C."/>
            <person name="Lara F."/>
            <person name="Munidasa M."/>
            <person name="Palculict T."/>
            <person name="Patil S."/>
            <person name="Pu L.-L."/>
            <person name="Saada N."/>
            <person name="Tang L."/>
            <person name="Weissenberger G."/>
            <person name="Zhu Y."/>
            <person name="Hemphill L."/>
            <person name="Shang Y."/>
            <person name="Youmans B."/>
            <person name="Ayvaz T."/>
            <person name="Ross M."/>
            <person name="Santibanez J."/>
            <person name="Aqrawi P."/>
            <person name="Gross S."/>
            <person name="Joshi V."/>
            <person name="Fowler G."/>
            <person name="Nazareth L."/>
            <person name="Reid J."/>
            <person name="Worley K."/>
            <person name="Petrosino J."/>
            <person name="Highlander S."/>
            <person name="Gibbs R."/>
        </authorList>
    </citation>
    <scope>NUCLEOTIDE SEQUENCE [LARGE SCALE GENOMIC DNA]</scope>
    <source>
        <strain evidence="2 3">ATCC BAA-1200</strain>
    </source>
</reference>
<evidence type="ECO:0000256" key="1">
    <source>
        <dbReference type="SAM" id="MobiDB-lite"/>
    </source>
</evidence>
<dbReference type="EMBL" id="AFAY01000036">
    <property type="protein sequence ID" value="EGF10467.1"/>
    <property type="molecule type" value="Genomic_DNA"/>
</dbReference>
<feature type="compositionally biased region" description="Basic residues" evidence="1">
    <location>
        <begin position="23"/>
        <end position="35"/>
    </location>
</feature>
<sequence>MGVFRRPVPHSAHPEPNVGCVAPRRRTRSLLHNKIRTSPENPKPRAWLRHTPCLNGKRPSEKQFRRSQKRFSDGLCLFIIPPLQNFTSAARRRPRFPLLPEST</sequence>
<dbReference type="HOGENOM" id="CLU_2260733_0_0_4"/>
<organism evidence="2 3">
    <name type="scientific">Neisseria bacilliformis ATCC BAA-1200</name>
    <dbReference type="NCBI Taxonomy" id="888742"/>
    <lineage>
        <taxon>Bacteria</taxon>
        <taxon>Pseudomonadati</taxon>
        <taxon>Pseudomonadota</taxon>
        <taxon>Betaproteobacteria</taxon>
        <taxon>Neisseriales</taxon>
        <taxon>Neisseriaceae</taxon>
        <taxon>Neisseria</taxon>
    </lineage>
</organism>
<name>F2BDL7_9NEIS</name>
<feature type="region of interest" description="Disordered" evidence="1">
    <location>
        <begin position="1"/>
        <end position="66"/>
    </location>
</feature>
<dbReference type="Proteomes" id="UP000004105">
    <property type="component" value="Unassembled WGS sequence"/>
</dbReference>
<gene>
    <name evidence="2" type="ORF">HMPREF9123_1823</name>
</gene>
<protein>
    <submittedName>
        <fullName evidence="2">Uncharacterized protein</fullName>
    </submittedName>
</protein>
<evidence type="ECO:0000313" key="3">
    <source>
        <dbReference type="Proteomes" id="UP000004105"/>
    </source>
</evidence>
<dbReference type="AlphaFoldDB" id="F2BDL7"/>
<keyword evidence="3" id="KW-1185">Reference proteome</keyword>
<accession>F2BDL7</accession>
<proteinExistence type="predicted"/>